<protein>
    <recommendedName>
        <fullName evidence="6">P/Homo B domain-containing protein</fullName>
    </recommendedName>
</protein>
<accession>A0A4Q2T6F8</accession>
<dbReference type="PANTHER" id="PTHR10199">
    <property type="entry name" value="THROMBOSPONDIN"/>
    <property type="match status" value="1"/>
</dbReference>
<dbReference type="InterPro" id="IPR003367">
    <property type="entry name" value="Thrombospondin_3-like_rpt"/>
</dbReference>
<evidence type="ECO:0000256" key="1">
    <source>
        <dbReference type="ARBA" id="ARBA00022729"/>
    </source>
</evidence>
<dbReference type="RefSeq" id="WP_129426301.1">
    <property type="nucleotide sequence ID" value="NZ_SDWV01000006.1"/>
</dbReference>
<feature type="signal peptide" evidence="3">
    <location>
        <begin position="1"/>
        <end position="33"/>
    </location>
</feature>
<dbReference type="Gene3D" id="4.10.1080.10">
    <property type="entry name" value="TSP type-3 repeat"/>
    <property type="match status" value="1"/>
</dbReference>
<reference evidence="4 5" key="1">
    <citation type="submission" date="2019-01" db="EMBL/GenBank/DDBJ databases">
        <title>Novel species of Nocardioides.</title>
        <authorList>
            <person name="Liu Q."/>
            <person name="X Y.-H."/>
        </authorList>
    </citation>
    <scope>NUCLEOTIDE SEQUENCE [LARGE SCALE GENOMIC DNA]</scope>
    <source>
        <strain evidence="4 5">HLT2-9</strain>
    </source>
</reference>
<evidence type="ECO:0000313" key="5">
    <source>
        <dbReference type="Proteomes" id="UP000291101"/>
    </source>
</evidence>
<organism evidence="4 5">
    <name type="scientific">Nocardioides zhouii</name>
    <dbReference type="NCBI Taxonomy" id="1168729"/>
    <lineage>
        <taxon>Bacteria</taxon>
        <taxon>Bacillati</taxon>
        <taxon>Actinomycetota</taxon>
        <taxon>Actinomycetes</taxon>
        <taxon>Propionibacteriales</taxon>
        <taxon>Nocardioidaceae</taxon>
        <taxon>Nocardioides</taxon>
    </lineage>
</organism>
<evidence type="ECO:0000256" key="3">
    <source>
        <dbReference type="SAM" id="SignalP"/>
    </source>
</evidence>
<dbReference type="EMBL" id="SDWV01000006">
    <property type="protein sequence ID" value="RYC12548.1"/>
    <property type="molecule type" value="Genomic_DNA"/>
</dbReference>
<dbReference type="Pfam" id="PF02412">
    <property type="entry name" value="TSP_3"/>
    <property type="match status" value="3"/>
</dbReference>
<gene>
    <name evidence="4" type="ORF">EUA94_07720</name>
</gene>
<dbReference type="SUPFAM" id="SSF103647">
    <property type="entry name" value="TSP type-3 repeat"/>
    <property type="match status" value="1"/>
</dbReference>
<evidence type="ECO:0000256" key="2">
    <source>
        <dbReference type="ARBA" id="ARBA00022837"/>
    </source>
</evidence>
<dbReference type="AlphaFoldDB" id="A0A4Q2T6F8"/>
<sequence length="484" mass="50511">MTWGNRLLRLAVALTMGAAVIVGVPALTAPAGAMVQPCVVTYTVPGGTIQPDSPDQSDSPSGKHVLSAFDVKVADMRFVTDIDVTWDINHADATQVSLHVVGPKTGPNLAPSIQTYNTGMATGPLNGRYSFDDEAGTTKLVGPNPASGYYLPATPATGLEQYPANGGWSLWILNQAPYAATLRSWTLTLTYATCDTDGDGIEEKQDNCPYAANADQANRDGDGVGDACDLDIDGDALANTADGCPGVAASTTSGCPAVGRKVTLRHLKATSKLKAVVRSDAAGCRSGAKVTLFKAKPRKDTKLVVGTTNAGGRWTRKAPKAAGRYYVRVAKSYAAGQAECGRARSSEARVPQGRTALRAVLIDTDGDGLDDAVDGCPTVASANPTGCPSATRNVSLAWLAGKERLQVRVISPVGGCASRARIALWRVRANRDYKVFGGNVSFAGRLRIEVSRGATYYVTVSTSYASGVAECGAAISRRVPVPRA</sequence>
<dbReference type="Proteomes" id="UP000291101">
    <property type="component" value="Unassembled WGS sequence"/>
</dbReference>
<dbReference type="InterPro" id="IPR028974">
    <property type="entry name" value="TSP_type-3_rpt"/>
</dbReference>
<dbReference type="GO" id="GO:0007155">
    <property type="term" value="P:cell adhesion"/>
    <property type="evidence" value="ECO:0007669"/>
    <property type="project" value="InterPro"/>
</dbReference>
<keyword evidence="5" id="KW-1185">Reference proteome</keyword>
<proteinExistence type="predicted"/>
<evidence type="ECO:0000313" key="4">
    <source>
        <dbReference type="EMBL" id="RYC12548.1"/>
    </source>
</evidence>
<keyword evidence="1 3" id="KW-0732">Signal</keyword>
<feature type="chain" id="PRO_5038975832" description="P/Homo B domain-containing protein" evidence="3">
    <location>
        <begin position="34"/>
        <end position="484"/>
    </location>
</feature>
<evidence type="ECO:0008006" key="6">
    <source>
        <dbReference type="Google" id="ProtNLM"/>
    </source>
</evidence>
<name>A0A4Q2T6F8_9ACTN</name>
<dbReference type="OrthoDB" id="3782500at2"/>
<keyword evidence="2" id="KW-0106">Calcium</keyword>
<dbReference type="GO" id="GO:0005509">
    <property type="term" value="F:calcium ion binding"/>
    <property type="evidence" value="ECO:0007669"/>
    <property type="project" value="InterPro"/>
</dbReference>
<comment type="caution">
    <text evidence="4">The sequence shown here is derived from an EMBL/GenBank/DDBJ whole genome shotgun (WGS) entry which is preliminary data.</text>
</comment>